<dbReference type="EMBL" id="JAPFFF010000017">
    <property type="protein sequence ID" value="KAK8864087.1"/>
    <property type="molecule type" value="Genomic_DNA"/>
</dbReference>
<accession>A0ABR2ILD7</accession>
<dbReference type="Pfam" id="PF13306">
    <property type="entry name" value="LRR_5"/>
    <property type="match status" value="1"/>
</dbReference>
<reference evidence="2 3" key="1">
    <citation type="submission" date="2024-04" db="EMBL/GenBank/DDBJ databases">
        <title>Tritrichomonas musculus Genome.</title>
        <authorList>
            <person name="Alves-Ferreira E."/>
            <person name="Grigg M."/>
            <person name="Lorenzi H."/>
            <person name="Galac M."/>
        </authorList>
    </citation>
    <scope>NUCLEOTIDE SEQUENCE [LARGE SCALE GENOMIC DNA]</scope>
    <source>
        <strain evidence="2 3">EAF2021</strain>
    </source>
</reference>
<dbReference type="PANTHER" id="PTHR45661:SF3">
    <property type="entry name" value="IG-LIKE DOMAIN-CONTAINING PROTEIN"/>
    <property type="match status" value="1"/>
</dbReference>
<organism evidence="2 3">
    <name type="scientific">Tritrichomonas musculus</name>
    <dbReference type="NCBI Taxonomy" id="1915356"/>
    <lineage>
        <taxon>Eukaryota</taxon>
        <taxon>Metamonada</taxon>
        <taxon>Parabasalia</taxon>
        <taxon>Tritrichomonadida</taxon>
        <taxon>Tritrichomonadidae</taxon>
        <taxon>Tritrichomonas</taxon>
    </lineage>
</organism>
<dbReference type="SUPFAM" id="SSF52058">
    <property type="entry name" value="L domain-like"/>
    <property type="match status" value="1"/>
</dbReference>
<name>A0ABR2ILD7_9EUKA</name>
<dbReference type="Proteomes" id="UP001470230">
    <property type="component" value="Unassembled WGS sequence"/>
</dbReference>
<protein>
    <recommendedName>
        <fullName evidence="1">Protein kinase domain-containing protein</fullName>
    </recommendedName>
</protein>
<dbReference type="SUPFAM" id="SSF56112">
    <property type="entry name" value="Protein kinase-like (PK-like)"/>
    <property type="match status" value="1"/>
</dbReference>
<dbReference type="InterPro" id="IPR026906">
    <property type="entry name" value="LRR_5"/>
</dbReference>
<dbReference type="InterPro" id="IPR011009">
    <property type="entry name" value="Kinase-like_dom_sf"/>
</dbReference>
<dbReference type="PANTHER" id="PTHR45661">
    <property type="entry name" value="SURFACE ANTIGEN"/>
    <property type="match status" value="1"/>
</dbReference>
<dbReference type="Pfam" id="PF07714">
    <property type="entry name" value="PK_Tyr_Ser-Thr"/>
    <property type="match status" value="1"/>
</dbReference>
<feature type="domain" description="Protein kinase" evidence="1">
    <location>
        <begin position="225"/>
        <end position="510"/>
    </location>
</feature>
<gene>
    <name evidence="2" type="ORF">M9Y10_011783</name>
</gene>
<keyword evidence="3" id="KW-1185">Reference proteome</keyword>
<dbReference type="PROSITE" id="PS50011">
    <property type="entry name" value="PROTEIN_KINASE_DOM"/>
    <property type="match status" value="1"/>
</dbReference>
<dbReference type="InterPro" id="IPR000719">
    <property type="entry name" value="Prot_kinase_dom"/>
</dbReference>
<dbReference type="InterPro" id="IPR053139">
    <property type="entry name" value="Surface_bspA-like"/>
</dbReference>
<dbReference type="InterPro" id="IPR032675">
    <property type="entry name" value="LRR_dom_sf"/>
</dbReference>
<evidence type="ECO:0000313" key="3">
    <source>
        <dbReference type="Proteomes" id="UP001470230"/>
    </source>
</evidence>
<sequence length="526" mass="59633">MIEKWAFYGCTSLTTLSVPSSTTKIKKFAFFGCSSLVNITIPSLKVIKDFAFCSCTSLKQINLPSSLTSIGCSSFKYCTSLEDVTIPFSVQKVGSCCFEGCSSLQQITFLSLLNKISNYMFKGCSSLKGIEIPSSVTEIGLNSFDSCSSLIELTIPSSVSVIGQSAFSRCSSLTKIEIPLSISRIENWTFKDCSSLREIMIPASVTYLGFDVFNGCSSLKQVTIPSSVLKMGNEVFEWELDSTQKTILISETMNNLVKQNEPIKYFDIKKFIKKKKNSVGRYCIMEKETGQIYVEKNTYFDHSKYLYRPFQEFFFGMLAEHPTIIKSIGFSFHGLIDDESPRIIMELAQYSLPHFLIPNELTNTQRQIILIGSACALKILHDNDIVHRNISSSSILLDENLYPKLKNFSLSHFENDTFMSDNPVGRPLYLEKPIGEIVFSKISDVFAFSILMLEIVTCSKIKKFEMRKFTSPVKEPIKNLIESCWCDCIELRPTMNDIFEKLAYDSNYYLDDVDKEQIKKYINEIT</sequence>
<evidence type="ECO:0000313" key="2">
    <source>
        <dbReference type="EMBL" id="KAK8864087.1"/>
    </source>
</evidence>
<dbReference type="Gene3D" id="3.80.10.10">
    <property type="entry name" value="Ribonuclease Inhibitor"/>
    <property type="match status" value="3"/>
</dbReference>
<dbReference type="InterPro" id="IPR001245">
    <property type="entry name" value="Ser-Thr/Tyr_kinase_cat_dom"/>
</dbReference>
<proteinExistence type="predicted"/>
<comment type="caution">
    <text evidence="2">The sequence shown here is derived from an EMBL/GenBank/DDBJ whole genome shotgun (WGS) entry which is preliminary data.</text>
</comment>
<evidence type="ECO:0000259" key="1">
    <source>
        <dbReference type="PROSITE" id="PS50011"/>
    </source>
</evidence>
<dbReference type="Gene3D" id="1.10.510.10">
    <property type="entry name" value="Transferase(Phosphotransferase) domain 1"/>
    <property type="match status" value="1"/>
</dbReference>